<dbReference type="EMBL" id="CP006905">
    <property type="protein sequence ID" value="AIY84405.1"/>
    <property type="molecule type" value="Genomic_DNA"/>
</dbReference>
<dbReference type="InterPro" id="IPR014925">
    <property type="entry name" value="CGGC_dom"/>
</dbReference>
<dbReference type="SMART" id="SM01078">
    <property type="entry name" value="CGGC"/>
    <property type="match status" value="1"/>
</dbReference>
<dbReference type="AlphaFoldDB" id="A0A0A7FZR0"/>
<evidence type="ECO:0000259" key="1">
    <source>
        <dbReference type="SMART" id="SM01078"/>
    </source>
</evidence>
<dbReference type="OrthoDB" id="1682132at2"/>
<dbReference type="eggNOG" id="COG5561">
    <property type="taxonomic scope" value="Bacteria"/>
</dbReference>
<dbReference type="HOGENOM" id="CLU_147304_3_0_9"/>
<dbReference type="STRING" id="1561.NPD11_2344"/>
<evidence type="ECO:0000313" key="3">
    <source>
        <dbReference type="Proteomes" id="UP000030635"/>
    </source>
</evidence>
<dbReference type="Proteomes" id="UP000030635">
    <property type="component" value="Chromosome"/>
</dbReference>
<gene>
    <name evidence="2" type="ORF">U729_646</name>
</gene>
<name>A0A0A7FZR0_9CLOT</name>
<feature type="domain" description="CGGC" evidence="1">
    <location>
        <begin position="2"/>
        <end position="107"/>
    </location>
</feature>
<reference evidence="2 3" key="1">
    <citation type="journal article" date="2015" name="Infect. Genet. Evol.">
        <title>Genomic sequences of six botulinum neurotoxin-producing strains representing three clostridial species illustrate the mobility and diversity of botulinum neurotoxin genes.</title>
        <authorList>
            <person name="Smith T.J."/>
            <person name="Hill K.K."/>
            <person name="Xie G."/>
            <person name="Foley B.T."/>
            <person name="Williamson C.H."/>
            <person name="Foster J.T."/>
            <person name="Johnson S.L."/>
            <person name="Chertkov O."/>
            <person name="Teshima H."/>
            <person name="Gibbons H.S."/>
            <person name="Johnsky L.A."/>
            <person name="Karavis M.A."/>
            <person name="Smith L.A."/>
        </authorList>
    </citation>
    <scope>NUCLEOTIDE SEQUENCE [LARGE SCALE GENOMIC DNA]</scope>
    <source>
        <strain evidence="2">Sullivan</strain>
    </source>
</reference>
<keyword evidence="3" id="KW-1185">Reference proteome</keyword>
<accession>A0A0A7FZR0</accession>
<evidence type="ECO:0000313" key="2">
    <source>
        <dbReference type="EMBL" id="AIY84405.1"/>
    </source>
</evidence>
<dbReference type="KEGG" id="cbv:U729_646"/>
<protein>
    <submittedName>
        <fullName evidence="2">CGGC domain protein</fullName>
    </submittedName>
</protein>
<proteinExistence type="predicted"/>
<dbReference type="Pfam" id="PF08821">
    <property type="entry name" value="CGGC"/>
    <property type="match status" value="1"/>
</dbReference>
<organism evidence="2 3">
    <name type="scientific">Clostridium baratii str. Sullivan</name>
    <dbReference type="NCBI Taxonomy" id="1415775"/>
    <lineage>
        <taxon>Bacteria</taxon>
        <taxon>Bacillati</taxon>
        <taxon>Bacillota</taxon>
        <taxon>Clostridia</taxon>
        <taxon>Eubacteriales</taxon>
        <taxon>Clostridiaceae</taxon>
        <taxon>Clostridium</taxon>
    </lineage>
</organism>
<dbReference type="RefSeq" id="WP_039311576.1">
    <property type="nucleotide sequence ID" value="NZ_CP006905.1"/>
</dbReference>
<sequence>MAIAIMACRKLMSKCSGTGCFKAYNNSEAAFDIYEDNKEELSSFFYCSGCSETMTIDEDWKHKITQLRKNNVKTIHISKCIDVECNDYDRHERILKKEGFEIIHGSHL</sequence>